<keyword evidence="7 12" id="KW-0436">Ligase</keyword>
<keyword evidence="6 7" id="KW-0961">Cell wall biogenesis/degradation</keyword>
<evidence type="ECO:0000313" key="13">
    <source>
        <dbReference type="Proteomes" id="UP001206312"/>
    </source>
</evidence>
<organism evidence="12 13">
    <name type="scientific">Robiginitalea marina</name>
    <dbReference type="NCBI Taxonomy" id="2954105"/>
    <lineage>
        <taxon>Bacteria</taxon>
        <taxon>Pseudomonadati</taxon>
        <taxon>Bacteroidota</taxon>
        <taxon>Flavobacteriia</taxon>
        <taxon>Flavobacteriales</taxon>
        <taxon>Flavobacteriaceae</taxon>
        <taxon>Robiginitalea</taxon>
    </lineage>
</organism>
<evidence type="ECO:0000256" key="4">
    <source>
        <dbReference type="ARBA" id="ARBA00022984"/>
    </source>
</evidence>
<dbReference type="InterPro" id="IPR035911">
    <property type="entry name" value="MurE/MurF_N"/>
</dbReference>
<keyword evidence="3 7" id="KW-0133">Cell shape</keyword>
<feature type="binding site" evidence="7">
    <location>
        <begin position="403"/>
        <end position="406"/>
    </location>
    <ligand>
        <name>meso-2,6-diaminopimelate</name>
        <dbReference type="ChEBI" id="CHEBI:57791"/>
    </ligand>
</feature>
<feature type="domain" description="Mur ligase C-terminal" evidence="10">
    <location>
        <begin position="328"/>
        <end position="458"/>
    </location>
</feature>
<keyword evidence="7" id="KW-0547">Nucleotide-binding</keyword>
<dbReference type="InterPro" id="IPR036565">
    <property type="entry name" value="Mur-like_cat_sf"/>
</dbReference>
<evidence type="ECO:0000259" key="11">
    <source>
        <dbReference type="Pfam" id="PF08245"/>
    </source>
</evidence>
<name>A0ABT1AXX7_9FLAO</name>
<evidence type="ECO:0000256" key="3">
    <source>
        <dbReference type="ARBA" id="ARBA00022960"/>
    </source>
</evidence>
<feature type="binding site" evidence="7">
    <location>
        <position position="31"/>
    </location>
    <ligand>
        <name>UDP-N-acetyl-alpha-D-muramoyl-L-alanyl-D-glutamate</name>
        <dbReference type="ChEBI" id="CHEBI:83900"/>
    </ligand>
</feature>
<dbReference type="InterPro" id="IPR013221">
    <property type="entry name" value="Mur_ligase_cen"/>
</dbReference>
<dbReference type="InterPro" id="IPR036615">
    <property type="entry name" value="Mur_ligase_C_dom_sf"/>
</dbReference>
<dbReference type="Gene3D" id="3.40.1390.10">
    <property type="entry name" value="MurE/MurF, N-terminal domain"/>
    <property type="match status" value="1"/>
</dbReference>
<comment type="subcellular location">
    <subcellularLocation>
        <location evidence="7 8">Cytoplasm</location>
    </subcellularLocation>
</comment>
<keyword evidence="4 7" id="KW-0573">Peptidoglycan synthesis</keyword>
<comment type="catalytic activity">
    <reaction evidence="7">
        <text>UDP-N-acetyl-alpha-D-muramoyl-L-alanyl-D-glutamate + meso-2,6-diaminopimelate + ATP = UDP-N-acetyl-alpha-D-muramoyl-L-alanyl-gamma-D-glutamyl-meso-2,6-diaminopimelate + ADP + phosphate + H(+)</text>
        <dbReference type="Rhea" id="RHEA:23676"/>
        <dbReference type="ChEBI" id="CHEBI:15378"/>
        <dbReference type="ChEBI" id="CHEBI:30616"/>
        <dbReference type="ChEBI" id="CHEBI:43474"/>
        <dbReference type="ChEBI" id="CHEBI:57791"/>
        <dbReference type="ChEBI" id="CHEBI:83900"/>
        <dbReference type="ChEBI" id="CHEBI:83905"/>
        <dbReference type="ChEBI" id="CHEBI:456216"/>
        <dbReference type="EC" id="6.3.2.13"/>
    </reaction>
</comment>
<dbReference type="Pfam" id="PF02875">
    <property type="entry name" value="Mur_ligase_C"/>
    <property type="match status" value="1"/>
</dbReference>
<dbReference type="NCBIfam" id="TIGR01085">
    <property type="entry name" value="murE"/>
    <property type="match status" value="1"/>
</dbReference>
<sequence>MKLLKDLLYGVSLKAVSGTTSLQVKELCFDSRKVGPGDVFIAIHGVQADGHRFIEGALDQGAAAVICEVLPESLRDGATYIEVADSQKALAVMAANYYSNPSHNLRLVGVTGTNGKTTVTTLLYQLFRQAGYKVGLLSTIRILVDEVEYETRLTTPDALTINKYLALMSEAGVEFCFMEVSSHGIAQRRAEGLHFAGAVFTNLSHDHLDYHKTFAEYRDTKKKLFDGLPKSAFALTNIDDKNGLVMIQNTPGRKYTYALKSYADFRAQVLEQQLDGQLLKIGEQQVWTTLIGEFNAYNILAVYAVAELLGLETLEILRGISGLTTVDGRFQYFISGQKVTAIVDYAHTPDALKNVLTTINALRTGNESVITVVGCGGDRDKSKRPVMGHIASELSTTVIFTSDNPRSEEPEQIIREMEAGVEPQNRRKVLTNEDRAQAIRTACRLAAPGDIILVAGKGHETYQEIKGVRKHFDDFERVREELEKQEANP</sequence>
<evidence type="ECO:0000256" key="1">
    <source>
        <dbReference type="ARBA" id="ARBA00005898"/>
    </source>
</evidence>
<dbReference type="GO" id="GO:0008765">
    <property type="term" value="F:UDP-N-acetylmuramoylalanyl-D-glutamate-2,6-diaminopimelate ligase activity"/>
    <property type="evidence" value="ECO:0007669"/>
    <property type="project" value="UniProtKB-EC"/>
</dbReference>
<feature type="domain" description="Mur ligase central" evidence="11">
    <location>
        <begin position="110"/>
        <end position="306"/>
    </location>
</feature>
<feature type="binding site" evidence="7">
    <location>
        <position position="456"/>
    </location>
    <ligand>
        <name>meso-2,6-diaminopimelate</name>
        <dbReference type="ChEBI" id="CHEBI:57791"/>
    </ligand>
</feature>
<feature type="binding site" evidence="7">
    <location>
        <position position="181"/>
    </location>
    <ligand>
        <name>UDP-N-acetyl-alpha-D-muramoyl-L-alanyl-D-glutamate</name>
        <dbReference type="ChEBI" id="CHEBI:83900"/>
    </ligand>
</feature>
<dbReference type="InterPro" id="IPR004101">
    <property type="entry name" value="Mur_ligase_C"/>
</dbReference>
<keyword evidence="5 7" id="KW-0131">Cell cycle</keyword>
<dbReference type="Gene3D" id="3.40.1190.10">
    <property type="entry name" value="Mur-like, catalytic domain"/>
    <property type="match status" value="1"/>
</dbReference>
<comment type="PTM">
    <text evidence="7">Carboxylation is probably crucial for Mg(2+) binding and, consequently, for the gamma-phosphate positioning of ATP.</text>
</comment>
<dbReference type="HAMAP" id="MF_00208">
    <property type="entry name" value="MurE"/>
    <property type="match status" value="1"/>
</dbReference>
<comment type="caution">
    <text evidence="7">Lacks conserved residue(s) required for the propagation of feature annotation.</text>
</comment>
<comment type="cofactor">
    <cofactor evidence="7">
        <name>Mg(2+)</name>
        <dbReference type="ChEBI" id="CHEBI:18420"/>
    </cofactor>
</comment>
<feature type="binding site" evidence="7">
    <location>
        <begin position="154"/>
        <end position="155"/>
    </location>
    <ligand>
        <name>UDP-N-acetyl-alpha-D-muramoyl-L-alanyl-D-glutamate</name>
        <dbReference type="ChEBI" id="CHEBI:83900"/>
    </ligand>
</feature>
<evidence type="ECO:0000313" key="12">
    <source>
        <dbReference type="EMBL" id="MCO5724766.1"/>
    </source>
</evidence>
<dbReference type="Proteomes" id="UP001206312">
    <property type="component" value="Unassembled WGS sequence"/>
</dbReference>
<evidence type="ECO:0000256" key="2">
    <source>
        <dbReference type="ARBA" id="ARBA00022618"/>
    </source>
</evidence>
<evidence type="ECO:0000259" key="9">
    <source>
        <dbReference type="Pfam" id="PF01225"/>
    </source>
</evidence>
<dbReference type="Pfam" id="PF01225">
    <property type="entry name" value="Mur_ligase"/>
    <property type="match status" value="1"/>
</dbReference>
<accession>A0ABT1AXX7</accession>
<dbReference type="InterPro" id="IPR000713">
    <property type="entry name" value="Mur_ligase_N"/>
</dbReference>
<dbReference type="SUPFAM" id="SSF63418">
    <property type="entry name" value="MurE/MurF N-terminal domain"/>
    <property type="match status" value="1"/>
</dbReference>
<dbReference type="Gene3D" id="3.90.190.20">
    <property type="entry name" value="Mur ligase, C-terminal domain"/>
    <property type="match status" value="1"/>
</dbReference>
<feature type="binding site" evidence="7">
    <location>
        <position position="189"/>
    </location>
    <ligand>
        <name>UDP-N-acetyl-alpha-D-muramoyl-L-alanyl-D-glutamate</name>
        <dbReference type="ChEBI" id="CHEBI:83900"/>
    </ligand>
</feature>
<dbReference type="InterPro" id="IPR005761">
    <property type="entry name" value="UDP-N-AcMur-Glu-dNH2Pim_ligase"/>
</dbReference>
<keyword evidence="2 7" id="KW-0132">Cell division</keyword>
<dbReference type="RefSeq" id="WP_252741142.1">
    <property type="nucleotide sequence ID" value="NZ_JAMXIB010000005.1"/>
</dbReference>
<proteinExistence type="inferred from homology"/>
<feature type="domain" description="Mur ligase N-terminal catalytic" evidence="9">
    <location>
        <begin position="25"/>
        <end position="98"/>
    </location>
</feature>
<keyword evidence="7" id="KW-0963">Cytoplasm</keyword>
<comment type="pathway">
    <text evidence="7 8">Cell wall biogenesis; peptidoglycan biosynthesis.</text>
</comment>
<gene>
    <name evidence="7" type="primary">murE</name>
    <name evidence="12" type="ORF">NG653_07840</name>
</gene>
<feature type="short sequence motif" description="Meso-diaminopimelate recognition motif" evidence="7">
    <location>
        <begin position="403"/>
        <end position="406"/>
    </location>
</feature>
<dbReference type="SUPFAM" id="SSF53623">
    <property type="entry name" value="MurD-like peptide ligases, catalytic domain"/>
    <property type="match status" value="1"/>
</dbReference>
<dbReference type="PANTHER" id="PTHR23135">
    <property type="entry name" value="MUR LIGASE FAMILY MEMBER"/>
    <property type="match status" value="1"/>
</dbReference>
<reference evidence="12 13" key="1">
    <citation type="submission" date="2022-06" db="EMBL/GenBank/DDBJ databases">
        <authorList>
            <person name="Xuan X."/>
        </authorList>
    </citation>
    <scope>NUCLEOTIDE SEQUENCE [LARGE SCALE GENOMIC DNA]</scope>
    <source>
        <strain evidence="12 13">2V75</strain>
    </source>
</reference>
<dbReference type="EC" id="6.3.2.13" evidence="7"/>
<dbReference type="Pfam" id="PF08245">
    <property type="entry name" value="Mur_ligase_M"/>
    <property type="match status" value="1"/>
</dbReference>
<dbReference type="PANTHER" id="PTHR23135:SF4">
    <property type="entry name" value="UDP-N-ACETYLMURAMOYL-L-ALANYL-D-GLUTAMATE--2,6-DIAMINOPIMELATE LIGASE MURE HOMOLOG, CHLOROPLASTIC"/>
    <property type="match status" value="1"/>
</dbReference>
<keyword evidence="13" id="KW-1185">Reference proteome</keyword>
<dbReference type="EMBL" id="JAMXIB010000005">
    <property type="protein sequence ID" value="MCO5724766.1"/>
    <property type="molecule type" value="Genomic_DNA"/>
</dbReference>
<comment type="caution">
    <text evidence="12">The sequence shown here is derived from an EMBL/GenBank/DDBJ whole genome shotgun (WGS) entry which is preliminary data.</text>
</comment>
<feature type="modified residue" description="N6-carboxylysine" evidence="7">
    <location>
        <position position="221"/>
    </location>
</feature>
<feature type="binding site" evidence="7">
    <location>
        <position position="379"/>
    </location>
    <ligand>
        <name>meso-2,6-diaminopimelate</name>
        <dbReference type="ChEBI" id="CHEBI:57791"/>
    </ligand>
</feature>
<evidence type="ECO:0000256" key="6">
    <source>
        <dbReference type="ARBA" id="ARBA00023316"/>
    </source>
</evidence>
<keyword evidence="7" id="KW-0067">ATP-binding</keyword>
<dbReference type="SUPFAM" id="SSF53244">
    <property type="entry name" value="MurD-like peptide ligases, peptide-binding domain"/>
    <property type="match status" value="1"/>
</dbReference>
<evidence type="ECO:0000256" key="8">
    <source>
        <dbReference type="RuleBase" id="RU004135"/>
    </source>
</evidence>
<feature type="binding site" evidence="7">
    <location>
        <position position="460"/>
    </location>
    <ligand>
        <name>meso-2,6-diaminopimelate</name>
        <dbReference type="ChEBI" id="CHEBI:57791"/>
    </ligand>
</feature>
<feature type="binding site" evidence="7">
    <location>
        <position position="187"/>
    </location>
    <ligand>
        <name>UDP-N-acetyl-alpha-D-muramoyl-L-alanyl-D-glutamate</name>
        <dbReference type="ChEBI" id="CHEBI:83900"/>
    </ligand>
</feature>
<keyword evidence="7" id="KW-0460">Magnesium</keyword>
<evidence type="ECO:0000256" key="5">
    <source>
        <dbReference type="ARBA" id="ARBA00023306"/>
    </source>
</evidence>
<dbReference type="NCBIfam" id="NF001126">
    <property type="entry name" value="PRK00139.1-4"/>
    <property type="match status" value="1"/>
</dbReference>
<comment type="similarity">
    <text evidence="1 7">Belongs to the MurCDEF family. MurE subfamily.</text>
</comment>
<feature type="binding site" evidence="7">
    <location>
        <begin position="112"/>
        <end position="118"/>
    </location>
    <ligand>
        <name>ATP</name>
        <dbReference type="ChEBI" id="CHEBI:30616"/>
    </ligand>
</feature>
<evidence type="ECO:0000259" key="10">
    <source>
        <dbReference type="Pfam" id="PF02875"/>
    </source>
</evidence>
<evidence type="ECO:0000256" key="7">
    <source>
        <dbReference type="HAMAP-Rule" id="MF_00208"/>
    </source>
</evidence>
<protein>
    <recommendedName>
        <fullName evidence="7">UDP-N-acetylmuramoyl-L-alanyl-D-glutamate--2,6-diaminopimelate ligase</fullName>
        <ecNumber evidence="7">6.3.2.13</ecNumber>
    </recommendedName>
    <alternativeName>
        <fullName evidence="7">Meso-A2pm-adding enzyme</fullName>
    </alternativeName>
    <alternativeName>
        <fullName evidence="7">Meso-diaminopimelate-adding enzyme</fullName>
    </alternativeName>
    <alternativeName>
        <fullName evidence="7">UDP-MurNAc-L-Ala-D-Glu:meso-diaminopimelate ligase</fullName>
    </alternativeName>
    <alternativeName>
        <fullName evidence="7">UDP-MurNAc-tripeptide synthetase</fullName>
    </alternativeName>
    <alternativeName>
        <fullName evidence="7">UDP-N-acetylmuramyl-tripeptide synthetase</fullName>
    </alternativeName>
</protein>
<comment type="function">
    <text evidence="7">Catalyzes the addition of meso-diaminopimelic acid to the nucleotide precursor UDP-N-acetylmuramoyl-L-alanyl-D-glutamate (UMAG) in the biosynthesis of bacterial cell-wall peptidoglycan.</text>
</comment>